<dbReference type="Proteomes" id="UP000032027">
    <property type="component" value="Chromosome"/>
</dbReference>
<dbReference type="SMART" id="SM00316">
    <property type="entry name" value="S1"/>
    <property type="match status" value="1"/>
</dbReference>
<proteinExistence type="inferred from homology"/>
<dbReference type="GO" id="GO:0003723">
    <property type="term" value="F:RNA binding"/>
    <property type="evidence" value="ECO:0007669"/>
    <property type="project" value="UniProtKB-KW"/>
</dbReference>
<dbReference type="Gene3D" id="3.30.70.1130">
    <property type="entry name" value="EIF_2_alpha"/>
    <property type="match status" value="1"/>
</dbReference>
<evidence type="ECO:0000256" key="7">
    <source>
        <dbReference type="ARBA" id="ARBA00022917"/>
    </source>
</evidence>
<dbReference type="PATRIC" id="fig|1582439.9.peg.143"/>
<dbReference type="FunFam" id="3.30.70.1130:FF:000002">
    <property type="entry name" value="Translation initiation factor 2 subunit alpha"/>
    <property type="match status" value="1"/>
</dbReference>
<reference evidence="12" key="1">
    <citation type="submission" date="2015-02" db="EMBL/GenBank/DDBJ databases">
        <title>Characterization of two novel Thaumarchaeota isolated from the Northern Adriatic Sea.</title>
        <authorList>
            <person name="Bayer B."/>
            <person name="Vojvoda J."/>
            <person name="Offre P."/>
            <person name="Srivastava A."/>
            <person name="Elisabeth N."/>
            <person name="Garcia J.A.L."/>
            <person name="Schleper C."/>
            <person name="Herndl G.J."/>
        </authorList>
    </citation>
    <scope>NUCLEOTIDE SEQUENCE [LARGE SCALE GENOMIC DNA]</scope>
    <source>
        <strain evidence="12">D3C</strain>
    </source>
</reference>
<evidence type="ECO:0000256" key="3">
    <source>
        <dbReference type="ARBA" id="ARBA00011243"/>
    </source>
</evidence>
<dbReference type="Gene3D" id="1.10.150.190">
    <property type="entry name" value="Translation initiation factor 2, subunit 1, domain 2"/>
    <property type="match status" value="1"/>
</dbReference>
<organism evidence="11 12">
    <name type="scientific">Nitrosopumilus piranensis</name>
    <dbReference type="NCBI Taxonomy" id="1582439"/>
    <lineage>
        <taxon>Archaea</taxon>
        <taxon>Nitrososphaerota</taxon>
        <taxon>Nitrososphaeria</taxon>
        <taxon>Nitrosopumilales</taxon>
        <taxon>Nitrosopumilaceae</taxon>
        <taxon>Nitrosopumilus</taxon>
    </lineage>
</organism>
<dbReference type="Pfam" id="PF00575">
    <property type="entry name" value="S1"/>
    <property type="match status" value="1"/>
</dbReference>
<comment type="similarity">
    <text evidence="2">Belongs to the eIF-2-alpha family.</text>
</comment>
<dbReference type="HOGENOM" id="CLU_033458_0_2_2"/>
<reference evidence="11 12" key="3">
    <citation type="journal article" date="2019" name="Int. J. Syst. Evol. Microbiol.">
        <title>Nitrosopumilus adriaticus sp. nov. and Nitrosopumilus piranensis sp. nov., two ammonia-oxidizing archaea from the Adriatic Sea and members of the class Nitrososphaeria.</title>
        <authorList>
            <person name="Bayer B."/>
            <person name="Vojvoda J."/>
            <person name="Reinthaler T."/>
            <person name="Reyes C."/>
            <person name="Pinto M."/>
            <person name="Herndl G.J."/>
        </authorList>
    </citation>
    <scope>NUCLEOTIDE SEQUENCE [LARGE SCALE GENOMIC DNA]</scope>
    <source>
        <strain evidence="11 12">D3C</strain>
    </source>
</reference>
<gene>
    <name evidence="11" type="ORF">NPIRD3C_0145</name>
</gene>
<feature type="domain" description="S1 motif" evidence="10">
    <location>
        <begin position="12"/>
        <end position="83"/>
    </location>
</feature>
<evidence type="ECO:0000256" key="8">
    <source>
        <dbReference type="ARBA" id="ARBA00030860"/>
    </source>
</evidence>
<dbReference type="OrthoDB" id="84794at2157"/>
<name>A0A0C5BWM0_9ARCH</name>
<dbReference type="InterPro" id="IPR044126">
    <property type="entry name" value="S1_IF2_alpha"/>
</dbReference>
<keyword evidence="12" id="KW-1185">Reference proteome</keyword>
<dbReference type="RefSeq" id="WP_148702386.1">
    <property type="nucleotide sequence ID" value="NZ_CP010868.1"/>
</dbReference>
<dbReference type="Gene3D" id="2.40.50.140">
    <property type="entry name" value="Nucleic acid-binding proteins"/>
    <property type="match status" value="1"/>
</dbReference>
<dbReference type="GO" id="GO:0003743">
    <property type="term" value="F:translation initiation factor activity"/>
    <property type="evidence" value="ECO:0007669"/>
    <property type="project" value="UniProtKB-KW"/>
</dbReference>
<dbReference type="SUPFAM" id="SSF50249">
    <property type="entry name" value="Nucleic acid-binding proteins"/>
    <property type="match status" value="1"/>
</dbReference>
<evidence type="ECO:0000256" key="2">
    <source>
        <dbReference type="ARBA" id="ARBA00007223"/>
    </source>
</evidence>
<dbReference type="EMBL" id="CP010868">
    <property type="protein sequence ID" value="AJM91365.1"/>
    <property type="molecule type" value="Genomic_DNA"/>
</dbReference>
<protein>
    <recommendedName>
        <fullName evidence="4">Translation initiation factor 2 subunit alpha</fullName>
    </recommendedName>
    <alternativeName>
        <fullName evidence="8">aIF2-alpha</fullName>
    </alternativeName>
    <alternativeName>
        <fullName evidence="9">eIF-2-alpha</fullName>
    </alternativeName>
</protein>
<dbReference type="NCBIfam" id="NF003064">
    <property type="entry name" value="PRK03987.1-4"/>
    <property type="match status" value="1"/>
</dbReference>
<evidence type="ECO:0000256" key="5">
    <source>
        <dbReference type="ARBA" id="ARBA00022540"/>
    </source>
</evidence>
<evidence type="ECO:0000256" key="4">
    <source>
        <dbReference type="ARBA" id="ARBA00013678"/>
    </source>
</evidence>
<evidence type="ECO:0000313" key="11">
    <source>
        <dbReference type="EMBL" id="AJM91365.1"/>
    </source>
</evidence>
<dbReference type="AlphaFoldDB" id="A0A0C5BWM0"/>
<evidence type="ECO:0000256" key="1">
    <source>
        <dbReference type="ARBA" id="ARBA00003323"/>
    </source>
</evidence>
<dbReference type="InterPro" id="IPR024055">
    <property type="entry name" value="TIF2_asu_C"/>
</dbReference>
<dbReference type="InterPro" id="IPR011488">
    <property type="entry name" value="TIF_2_asu"/>
</dbReference>
<dbReference type="FunFam" id="2.40.50.140:FF:000015">
    <property type="entry name" value="Eukaryotic translation initiation factor 2 subunit alpha"/>
    <property type="match status" value="1"/>
</dbReference>
<dbReference type="SUPFAM" id="SSF116742">
    <property type="entry name" value="eIF2alpha middle domain-like"/>
    <property type="match status" value="1"/>
</dbReference>
<keyword evidence="5" id="KW-0396">Initiation factor</keyword>
<dbReference type="PANTHER" id="PTHR10602:SF0">
    <property type="entry name" value="EUKARYOTIC TRANSLATION INITIATION FACTOR 2 SUBUNIT 1"/>
    <property type="match status" value="1"/>
</dbReference>
<sequence length="265" mass="30228">MSTEVQEMPEQGEIVLATVTKVMDHGAYVTLDEYDNLQGFLHISEIAPGWIRSVNRFVKDGEKKVLLVKKVNPQRGDIDLSLKQVSKDQKKQKLKEVKKFEKGKTLLQNVQEKAKLSDKDIERLEDSIYSKYDSIYDAFIQIGRNGIDSVKELKIPKKTASVIEEICSKIKLPSVEIRGIMEITNSKSDGIEIIRKTLLDELKKDSTIDITYLGAPKYRLSITSEDFKSAEKSLKPIIADIQSNIEKKKGTFKFTREESKKTREN</sequence>
<evidence type="ECO:0000256" key="6">
    <source>
        <dbReference type="ARBA" id="ARBA00022884"/>
    </source>
</evidence>
<dbReference type="KEGG" id="nid:NPIRD3C_0145"/>
<dbReference type="FunFam" id="1.10.150.190:FF:000006">
    <property type="entry name" value="Translation initiation factor 2 subunit alpha"/>
    <property type="match status" value="1"/>
</dbReference>
<comment type="function">
    <text evidence="1">eIF-2 functions in the early steps of protein synthesis by forming a ternary complex with GTP and initiator tRNA.</text>
</comment>
<evidence type="ECO:0000259" key="10">
    <source>
        <dbReference type="PROSITE" id="PS50126"/>
    </source>
</evidence>
<keyword evidence="6" id="KW-0694">RNA-binding</keyword>
<comment type="subunit">
    <text evidence="3">Heterotrimer composed of an alpha, a beta and a gamma chain.</text>
</comment>
<dbReference type="InterPro" id="IPR003029">
    <property type="entry name" value="S1_domain"/>
</dbReference>
<dbReference type="GO" id="GO:0043022">
    <property type="term" value="F:ribosome binding"/>
    <property type="evidence" value="ECO:0007669"/>
    <property type="project" value="TreeGrafter"/>
</dbReference>
<dbReference type="Pfam" id="PF07541">
    <property type="entry name" value="EIF_2_alpha"/>
    <property type="match status" value="1"/>
</dbReference>
<dbReference type="PANTHER" id="PTHR10602">
    <property type="entry name" value="EUKARYOTIC TRANSLATION INITIATION FACTOR 2 SUBUNIT 1"/>
    <property type="match status" value="1"/>
</dbReference>
<dbReference type="InterPro" id="IPR024054">
    <property type="entry name" value="TIF2_asu_middle_sf"/>
</dbReference>
<dbReference type="GeneID" id="41599317"/>
<accession>A0A0C5BWM0</accession>
<reference evidence="11 12" key="2">
    <citation type="journal article" date="2016" name="ISME J.">
        <title>Physiological and genomic characterization of two novel marine thaumarchaeal strains indicates niche differentiation.</title>
        <authorList>
            <person name="Bayer B."/>
            <person name="Vojvoda J."/>
            <person name="Offre P."/>
            <person name="Alves R.J."/>
            <person name="Elisabeth N.H."/>
            <person name="Garcia J.A."/>
            <person name="Volland J.M."/>
            <person name="Srivastava A."/>
            <person name="Schleper C."/>
            <person name="Herndl G.J."/>
        </authorList>
    </citation>
    <scope>NUCLEOTIDE SEQUENCE [LARGE SCALE GENOMIC DNA]</scope>
    <source>
        <strain evidence="11 12">D3C</strain>
    </source>
</reference>
<evidence type="ECO:0000256" key="9">
    <source>
        <dbReference type="ARBA" id="ARBA00033333"/>
    </source>
</evidence>
<dbReference type="SUPFAM" id="SSF110993">
    <property type="entry name" value="eIF-2-alpha, C-terminal domain"/>
    <property type="match status" value="1"/>
</dbReference>
<evidence type="ECO:0000313" key="12">
    <source>
        <dbReference type="Proteomes" id="UP000032027"/>
    </source>
</evidence>
<dbReference type="InterPro" id="IPR012340">
    <property type="entry name" value="NA-bd_OB-fold"/>
</dbReference>
<dbReference type="STRING" id="1582439.NPIRD3C_0145"/>
<dbReference type="CDD" id="cd04452">
    <property type="entry name" value="S1_IF2_alpha"/>
    <property type="match status" value="1"/>
</dbReference>
<dbReference type="PROSITE" id="PS50126">
    <property type="entry name" value="S1"/>
    <property type="match status" value="1"/>
</dbReference>
<keyword evidence="7" id="KW-0648">Protein biosynthesis</keyword>